<dbReference type="InterPro" id="IPR010730">
    <property type="entry name" value="HET"/>
</dbReference>
<sequence length="352" mass="39720">MTYRHIPLAKKSQTRLLHLNPAKDKSEDLSGSLIVCEIHKPSTSNATSSSRYEALSYVWGPPSPSHKLTIGAASLPITAKCDAALRRLRRLGEERVLWIDAICIDQTAAGTDERNTQVAMMGDIYSAASNVLVWLGEGDDKTRTLLVHLTRLYLLRDDFWEDTRATICNKFMNRCGQYVYLCWGHSETHIVADKRWKTSEVAAVQEIIEDLFGRPWFERMWTLQELLLARHATVICGDQSMEWGSLCDAVELLQASFPLSSKGTRNFINCFYACSDFKELLDDPSEGEAALSRMIHHSRIRHATNPKDKIFALYGLALSLGKAMPQPNYTQSISEVYSRATTVLPHNIHETD</sequence>
<dbReference type="InterPro" id="IPR052895">
    <property type="entry name" value="HetReg/Transcr_Mod"/>
</dbReference>
<reference evidence="2 3" key="1">
    <citation type="submission" date="2020-01" db="EMBL/GenBank/DDBJ databases">
        <title>Identification and distribution of gene clusters putatively required for synthesis of sphingolipid metabolism inhibitors in phylogenetically diverse species of the filamentous fungus Fusarium.</title>
        <authorList>
            <person name="Kim H.-S."/>
            <person name="Busman M."/>
            <person name="Brown D.W."/>
            <person name="Divon H."/>
            <person name="Uhlig S."/>
            <person name="Proctor R.H."/>
        </authorList>
    </citation>
    <scope>NUCLEOTIDE SEQUENCE [LARGE SCALE GENOMIC DNA]</scope>
    <source>
        <strain evidence="2 3">NRRL 20459</strain>
    </source>
</reference>
<gene>
    <name evidence="2" type="ORF">FALBO_2157</name>
</gene>
<evidence type="ECO:0000313" key="2">
    <source>
        <dbReference type="EMBL" id="KAF4470942.1"/>
    </source>
</evidence>
<dbReference type="OrthoDB" id="2157530at2759"/>
<dbReference type="Pfam" id="PF06985">
    <property type="entry name" value="HET"/>
    <property type="match status" value="1"/>
</dbReference>
<keyword evidence="3" id="KW-1185">Reference proteome</keyword>
<accession>A0A8H4PLP1</accession>
<feature type="domain" description="Heterokaryon incompatibility" evidence="1">
    <location>
        <begin position="52"/>
        <end position="225"/>
    </location>
</feature>
<evidence type="ECO:0000313" key="3">
    <source>
        <dbReference type="Proteomes" id="UP000554235"/>
    </source>
</evidence>
<dbReference type="PANTHER" id="PTHR24148">
    <property type="entry name" value="ANKYRIN REPEAT DOMAIN-CONTAINING PROTEIN 39 HOMOLOG-RELATED"/>
    <property type="match status" value="1"/>
</dbReference>
<organism evidence="2 3">
    <name type="scientific">Fusarium albosuccineum</name>
    <dbReference type="NCBI Taxonomy" id="1237068"/>
    <lineage>
        <taxon>Eukaryota</taxon>
        <taxon>Fungi</taxon>
        <taxon>Dikarya</taxon>
        <taxon>Ascomycota</taxon>
        <taxon>Pezizomycotina</taxon>
        <taxon>Sordariomycetes</taxon>
        <taxon>Hypocreomycetidae</taxon>
        <taxon>Hypocreales</taxon>
        <taxon>Nectriaceae</taxon>
        <taxon>Fusarium</taxon>
        <taxon>Fusarium decemcellulare species complex</taxon>
    </lineage>
</organism>
<proteinExistence type="predicted"/>
<name>A0A8H4PLP1_9HYPO</name>
<dbReference type="Proteomes" id="UP000554235">
    <property type="component" value="Unassembled WGS sequence"/>
</dbReference>
<dbReference type="PANTHER" id="PTHR24148:SF82">
    <property type="entry name" value="HETEROKARYON INCOMPATIBILITY DOMAIN-CONTAINING PROTEIN"/>
    <property type="match status" value="1"/>
</dbReference>
<dbReference type="AlphaFoldDB" id="A0A8H4PLP1"/>
<evidence type="ECO:0000259" key="1">
    <source>
        <dbReference type="Pfam" id="PF06985"/>
    </source>
</evidence>
<protein>
    <submittedName>
        <fullName evidence="2">Heterokaryon incompatibility</fullName>
    </submittedName>
</protein>
<comment type="caution">
    <text evidence="2">The sequence shown here is derived from an EMBL/GenBank/DDBJ whole genome shotgun (WGS) entry which is preliminary data.</text>
</comment>
<dbReference type="EMBL" id="JAADYS010000271">
    <property type="protein sequence ID" value="KAF4470942.1"/>
    <property type="molecule type" value="Genomic_DNA"/>
</dbReference>